<reference evidence="2 3" key="1">
    <citation type="submission" date="2014-10" db="EMBL/GenBank/DDBJ databases">
        <title>Draft genome sequence of Novosphingobium subterraneum DSM 12447.</title>
        <authorList>
            <person name="Gan H.M."/>
            <person name="Gan H.Y."/>
            <person name="Savka M.A."/>
        </authorList>
    </citation>
    <scope>NUCLEOTIDE SEQUENCE [LARGE SCALE GENOMIC DNA]</scope>
    <source>
        <strain evidence="2 3">DSM 12447</strain>
    </source>
</reference>
<evidence type="ECO:0000256" key="1">
    <source>
        <dbReference type="SAM" id="MobiDB-lite"/>
    </source>
</evidence>
<evidence type="ECO:0000313" key="2">
    <source>
        <dbReference type="EMBL" id="KHS44520.1"/>
    </source>
</evidence>
<keyword evidence="3" id="KW-1185">Reference proteome</keyword>
<dbReference type="RefSeq" id="WP_039335963.1">
    <property type="nucleotide sequence ID" value="NZ_JRVC01000015.1"/>
</dbReference>
<evidence type="ECO:0008006" key="4">
    <source>
        <dbReference type="Google" id="ProtNLM"/>
    </source>
</evidence>
<dbReference type="AlphaFoldDB" id="A0A0B8ZN47"/>
<dbReference type="EMBL" id="JRVC01000015">
    <property type="protein sequence ID" value="KHS44520.1"/>
    <property type="molecule type" value="Genomic_DNA"/>
</dbReference>
<protein>
    <recommendedName>
        <fullName evidence="4">Transmembrane anchor protein</fullName>
    </recommendedName>
</protein>
<sequence length="204" mass="21389">MQTDIANPVNSIQVPPSTLAKATGGALLAAAAILVLFVMPAEYGIDPTGVGRLTGIVGMGAGGEEATPAPAEAPVESRVSGPATPTKAAIVREGDMRSDEMTLTLAPHSGQEVKAHMQAGQSYVFEWSAKGGPVKADMHGEKVNAAEGEFTSYWEEKQMTGGKGSFTAPFDGTHGWYFRNKGETPVTVTVRTTGFYKDLFLPEG</sequence>
<feature type="region of interest" description="Disordered" evidence="1">
    <location>
        <begin position="64"/>
        <end position="85"/>
    </location>
</feature>
<name>A0A0B8ZN47_9SPHN</name>
<comment type="caution">
    <text evidence="2">The sequence shown here is derived from an EMBL/GenBank/DDBJ whole genome shotgun (WGS) entry which is preliminary data.</text>
</comment>
<dbReference type="Proteomes" id="UP000031338">
    <property type="component" value="Unassembled WGS sequence"/>
</dbReference>
<dbReference type="PATRIC" id="fig|48936.3.peg.3113"/>
<evidence type="ECO:0000313" key="3">
    <source>
        <dbReference type="Proteomes" id="UP000031338"/>
    </source>
</evidence>
<organism evidence="2 3">
    <name type="scientific">Novosphingobium subterraneum</name>
    <dbReference type="NCBI Taxonomy" id="48936"/>
    <lineage>
        <taxon>Bacteria</taxon>
        <taxon>Pseudomonadati</taxon>
        <taxon>Pseudomonadota</taxon>
        <taxon>Alphaproteobacteria</taxon>
        <taxon>Sphingomonadales</taxon>
        <taxon>Sphingomonadaceae</taxon>
        <taxon>Novosphingobium</taxon>
    </lineage>
</organism>
<proteinExistence type="predicted"/>
<feature type="compositionally biased region" description="Low complexity" evidence="1">
    <location>
        <begin position="64"/>
        <end position="74"/>
    </location>
</feature>
<dbReference type="STRING" id="48936.NJ75_03098"/>
<gene>
    <name evidence="2" type="ORF">NJ75_03098</name>
</gene>
<accession>A0A0B8ZN47</accession>